<keyword evidence="7 10" id="KW-0067">ATP-binding</keyword>
<evidence type="ECO:0000256" key="8">
    <source>
        <dbReference type="ARBA" id="ARBA00022842"/>
    </source>
</evidence>
<comment type="caution">
    <text evidence="14">The sequence shown here is derived from an EMBL/GenBank/DDBJ whole genome shotgun (WGS) entry which is preliminary data.</text>
</comment>
<dbReference type="AlphaFoldDB" id="A0A1F6UVV6"/>
<dbReference type="Pfam" id="PF01715">
    <property type="entry name" value="IPPT"/>
    <property type="match status" value="1"/>
</dbReference>
<comment type="subunit">
    <text evidence="10">Monomer.</text>
</comment>
<dbReference type="GO" id="GO:0052381">
    <property type="term" value="F:tRNA dimethylallyltransferase activity"/>
    <property type="evidence" value="ECO:0007669"/>
    <property type="project" value="UniProtKB-UniRule"/>
</dbReference>
<evidence type="ECO:0000256" key="3">
    <source>
        <dbReference type="ARBA" id="ARBA00005842"/>
    </source>
</evidence>
<evidence type="ECO:0000256" key="6">
    <source>
        <dbReference type="ARBA" id="ARBA00022741"/>
    </source>
</evidence>
<dbReference type="InterPro" id="IPR039657">
    <property type="entry name" value="Dimethylallyltransferase"/>
</dbReference>
<keyword evidence="8 10" id="KW-0460">Magnesium</keyword>
<dbReference type="InterPro" id="IPR018022">
    <property type="entry name" value="IPT"/>
</dbReference>
<feature type="region of interest" description="Interaction with substrate tRNA" evidence="10">
    <location>
        <begin position="36"/>
        <end position="39"/>
    </location>
</feature>
<dbReference type="PANTHER" id="PTHR11088:SF60">
    <property type="entry name" value="TRNA DIMETHYLALLYLTRANSFERASE"/>
    <property type="match status" value="1"/>
</dbReference>
<accession>A0A1F6UVV6</accession>
<keyword evidence="4 10" id="KW-0808">Transferase</keyword>
<feature type="binding site" evidence="10">
    <location>
        <begin position="11"/>
        <end position="18"/>
    </location>
    <ligand>
        <name>ATP</name>
        <dbReference type="ChEBI" id="CHEBI:30616"/>
    </ligand>
</feature>
<feature type="site" description="Interaction with substrate tRNA" evidence="10">
    <location>
        <position position="125"/>
    </location>
</feature>
<keyword evidence="6 10" id="KW-0547">Nucleotide-binding</keyword>
<evidence type="ECO:0000256" key="1">
    <source>
        <dbReference type="ARBA" id="ARBA00001946"/>
    </source>
</evidence>
<keyword evidence="5 10" id="KW-0819">tRNA processing</keyword>
<evidence type="ECO:0000256" key="13">
    <source>
        <dbReference type="RuleBase" id="RU003785"/>
    </source>
</evidence>
<evidence type="ECO:0000313" key="14">
    <source>
        <dbReference type="EMBL" id="OGI61492.1"/>
    </source>
</evidence>
<dbReference type="SUPFAM" id="SSF52540">
    <property type="entry name" value="P-loop containing nucleoside triphosphate hydrolases"/>
    <property type="match status" value="2"/>
</dbReference>
<dbReference type="GO" id="GO:0005524">
    <property type="term" value="F:ATP binding"/>
    <property type="evidence" value="ECO:0007669"/>
    <property type="project" value="UniProtKB-UniRule"/>
</dbReference>
<dbReference type="Gene3D" id="1.10.20.140">
    <property type="match status" value="1"/>
</dbReference>
<dbReference type="PANTHER" id="PTHR11088">
    <property type="entry name" value="TRNA DIMETHYLALLYLTRANSFERASE"/>
    <property type="match status" value="1"/>
</dbReference>
<organism evidence="14 15">
    <name type="scientific">Candidatus Nomurabacteria bacterium RIFCSPHIGHO2_01_FULL_39_9</name>
    <dbReference type="NCBI Taxonomy" id="1801735"/>
    <lineage>
        <taxon>Bacteria</taxon>
        <taxon>Candidatus Nomuraibacteriota</taxon>
    </lineage>
</organism>
<comment type="cofactor">
    <cofactor evidence="1 10">
        <name>Mg(2+)</name>
        <dbReference type="ChEBI" id="CHEBI:18420"/>
    </cofactor>
</comment>
<protein>
    <recommendedName>
        <fullName evidence="10">tRNA dimethylallyltransferase</fullName>
        <ecNumber evidence="10">2.5.1.75</ecNumber>
    </recommendedName>
    <alternativeName>
        <fullName evidence="10">Dimethylallyl diphosphate:tRNA dimethylallyltransferase</fullName>
        <shortName evidence="10">DMAPP:tRNA dimethylallyltransferase</shortName>
        <shortName evidence="10">DMATase</shortName>
    </alternativeName>
    <alternativeName>
        <fullName evidence="10">Isopentenyl-diphosphate:tRNA isopentenyltransferase</fullName>
        <shortName evidence="10">IPP transferase</shortName>
        <shortName evidence="10">IPPT</shortName>
        <shortName evidence="10">IPTase</shortName>
    </alternativeName>
</protein>
<dbReference type="InterPro" id="IPR027417">
    <property type="entry name" value="P-loop_NTPase"/>
</dbReference>
<reference evidence="14 15" key="1">
    <citation type="journal article" date="2016" name="Nat. Commun.">
        <title>Thousands of microbial genomes shed light on interconnected biogeochemical processes in an aquifer system.</title>
        <authorList>
            <person name="Anantharaman K."/>
            <person name="Brown C.T."/>
            <person name="Hug L.A."/>
            <person name="Sharon I."/>
            <person name="Castelle C.J."/>
            <person name="Probst A.J."/>
            <person name="Thomas B.C."/>
            <person name="Singh A."/>
            <person name="Wilkins M.J."/>
            <person name="Karaoz U."/>
            <person name="Brodie E.L."/>
            <person name="Williams K.H."/>
            <person name="Hubbard S.S."/>
            <person name="Banfield J.F."/>
        </authorList>
    </citation>
    <scope>NUCLEOTIDE SEQUENCE [LARGE SCALE GENOMIC DNA]</scope>
</reference>
<dbReference type="Proteomes" id="UP000182253">
    <property type="component" value="Unassembled WGS sequence"/>
</dbReference>
<evidence type="ECO:0000256" key="5">
    <source>
        <dbReference type="ARBA" id="ARBA00022694"/>
    </source>
</evidence>
<evidence type="ECO:0000256" key="4">
    <source>
        <dbReference type="ARBA" id="ARBA00022679"/>
    </source>
</evidence>
<dbReference type="EC" id="2.5.1.75" evidence="10"/>
<comment type="caution">
    <text evidence="10">Lacks conserved residue(s) required for the propagation of feature annotation.</text>
</comment>
<dbReference type="GO" id="GO:0006400">
    <property type="term" value="P:tRNA modification"/>
    <property type="evidence" value="ECO:0007669"/>
    <property type="project" value="TreeGrafter"/>
</dbReference>
<dbReference type="HAMAP" id="MF_00185">
    <property type="entry name" value="IPP_trans"/>
    <property type="match status" value="1"/>
</dbReference>
<dbReference type="NCBIfam" id="TIGR00174">
    <property type="entry name" value="miaA"/>
    <property type="match status" value="1"/>
</dbReference>
<evidence type="ECO:0000256" key="10">
    <source>
        <dbReference type="HAMAP-Rule" id="MF_00185"/>
    </source>
</evidence>
<feature type="binding site" evidence="10">
    <location>
        <begin position="13"/>
        <end position="18"/>
    </location>
    <ligand>
        <name>substrate</name>
    </ligand>
</feature>
<evidence type="ECO:0000256" key="11">
    <source>
        <dbReference type="RuleBase" id="RU003783"/>
    </source>
</evidence>
<dbReference type="EMBL" id="MFTL01000016">
    <property type="protein sequence ID" value="OGI61492.1"/>
    <property type="molecule type" value="Genomic_DNA"/>
</dbReference>
<evidence type="ECO:0000256" key="7">
    <source>
        <dbReference type="ARBA" id="ARBA00022840"/>
    </source>
</evidence>
<comment type="similarity">
    <text evidence="3 10 13">Belongs to the IPP transferase family.</text>
</comment>
<evidence type="ECO:0000256" key="2">
    <source>
        <dbReference type="ARBA" id="ARBA00003213"/>
    </source>
</evidence>
<evidence type="ECO:0000256" key="9">
    <source>
        <dbReference type="ARBA" id="ARBA00049563"/>
    </source>
</evidence>
<evidence type="ECO:0000313" key="15">
    <source>
        <dbReference type="Proteomes" id="UP000182253"/>
    </source>
</evidence>
<gene>
    <name evidence="10" type="primary">miaA</name>
    <name evidence="14" type="ORF">A2645_01085</name>
</gene>
<dbReference type="Gene3D" id="3.40.50.300">
    <property type="entry name" value="P-loop containing nucleotide triphosphate hydrolases"/>
    <property type="match status" value="1"/>
</dbReference>
<proteinExistence type="inferred from homology"/>
<sequence>MKRPKILVILGATATGKSDFAVKIAKRLNGEIISADSRQVYKGLDLGTGKITKKEMRGVPHWLLDVARPRLKFSVAQYKLLADKKIVEIIKRKKLPIIVGGTGLYIKAIVDNINFPEVKPNLKLRKKLAKYSAQKLFNIIKKLDPARAKTVESKNPRRLIRAIEIAKVLGRVPKLKSKPQYDAIQIGLILPDEELKKKIYKRLIERIKQGMIAEAKRSHNNGLSFRRMEELGLEYKYLALYLKKKITKKEMIEQLYKAIWDYVRRQKVWFKKDKRITWINPHKKLNLTF</sequence>
<dbReference type="STRING" id="1801735.A2645_01085"/>
<name>A0A1F6UVV6_9BACT</name>
<feature type="site" description="Interaction with substrate tRNA" evidence="10">
    <location>
        <position position="102"/>
    </location>
</feature>
<comment type="function">
    <text evidence="2 10 12">Catalyzes the transfer of a dimethylallyl group onto the adenine at position 37 in tRNAs that read codons beginning with uridine, leading to the formation of N6-(dimethylallyl)adenosine (i(6)A).</text>
</comment>
<comment type="catalytic activity">
    <reaction evidence="9 10 11">
        <text>adenosine(37) in tRNA + dimethylallyl diphosphate = N(6)-dimethylallyladenosine(37) in tRNA + diphosphate</text>
        <dbReference type="Rhea" id="RHEA:26482"/>
        <dbReference type="Rhea" id="RHEA-COMP:10162"/>
        <dbReference type="Rhea" id="RHEA-COMP:10375"/>
        <dbReference type="ChEBI" id="CHEBI:33019"/>
        <dbReference type="ChEBI" id="CHEBI:57623"/>
        <dbReference type="ChEBI" id="CHEBI:74411"/>
        <dbReference type="ChEBI" id="CHEBI:74415"/>
        <dbReference type="EC" id="2.5.1.75"/>
    </reaction>
</comment>
<evidence type="ECO:0000256" key="12">
    <source>
        <dbReference type="RuleBase" id="RU003784"/>
    </source>
</evidence>